<comment type="caution">
    <text evidence="2">The sequence shown here is derived from an EMBL/GenBank/DDBJ whole genome shotgun (WGS) entry which is preliminary data.</text>
</comment>
<reference evidence="2 3" key="1">
    <citation type="journal article" date="2020" name="Cell">
        <title>Large-Scale Comparative Analyses of Tick Genomes Elucidate Their Genetic Diversity and Vector Capacities.</title>
        <authorList>
            <consortium name="Tick Genome and Microbiome Consortium (TIGMIC)"/>
            <person name="Jia N."/>
            <person name="Wang J."/>
            <person name="Shi W."/>
            <person name="Du L."/>
            <person name="Sun Y."/>
            <person name="Zhan W."/>
            <person name="Jiang J.F."/>
            <person name="Wang Q."/>
            <person name="Zhang B."/>
            <person name="Ji P."/>
            <person name="Bell-Sakyi L."/>
            <person name="Cui X.M."/>
            <person name="Yuan T.T."/>
            <person name="Jiang B.G."/>
            <person name="Yang W.F."/>
            <person name="Lam T.T."/>
            <person name="Chang Q.C."/>
            <person name="Ding S.J."/>
            <person name="Wang X.J."/>
            <person name="Zhu J.G."/>
            <person name="Ruan X.D."/>
            <person name="Zhao L."/>
            <person name="Wei J.T."/>
            <person name="Ye R.Z."/>
            <person name="Que T.C."/>
            <person name="Du C.H."/>
            <person name="Zhou Y.H."/>
            <person name="Cheng J.X."/>
            <person name="Dai P.F."/>
            <person name="Guo W.B."/>
            <person name="Han X.H."/>
            <person name="Huang E.J."/>
            <person name="Li L.F."/>
            <person name="Wei W."/>
            <person name="Gao Y.C."/>
            <person name="Liu J.Z."/>
            <person name="Shao H.Z."/>
            <person name="Wang X."/>
            <person name="Wang C.C."/>
            <person name="Yang T.C."/>
            <person name="Huo Q.B."/>
            <person name="Li W."/>
            <person name="Chen H.Y."/>
            <person name="Chen S.E."/>
            <person name="Zhou L.G."/>
            <person name="Ni X.B."/>
            <person name="Tian J.H."/>
            <person name="Sheng Y."/>
            <person name="Liu T."/>
            <person name="Pan Y.S."/>
            <person name="Xia L.Y."/>
            <person name="Li J."/>
            <person name="Zhao F."/>
            <person name="Cao W.C."/>
        </authorList>
    </citation>
    <scope>NUCLEOTIDE SEQUENCE [LARGE SCALE GENOMIC DNA]</scope>
    <source>
        <strain evidence="2">HaeL-2018</strain>
    </source>
</reference>
<proteinExistence type="predicted"/>
<dbReference type="Gene3D" id="2.60.210.10">
    <property type="entry name" value="Apoptosis, Tumor Necrosis Factor Receptor Associated Protein 2, Chain A"/>
    <property type="match status" value="1"/>
</dbReference>
<gene>
    <name evidence="2" type="ORF">HPB48_022210</name>
</gene>
<dbReference type="OrthoDB" id="6499288at2759"/>
<dbReference type="InterPro" id="IPR049342">
    <property type="entry name" value="TRAF1-6_MATH_dom"/>
</dbReference>
<name>A0A9J6FSU5_HAELO</name>
<dbReference type="Proteomes" id="UP000821853">
    <property type="component" value="Unassembled WGS sequence"/>
</dbReference>
<evidence type="ECO:0000313" key="3">
    <source>
        <dbReference type="Proteomes" id="UP000821853"/>
    </source>
</evidence>
<dbReference type="AlphaFoldDB" id="A0A9J6FSU5"/>
<dbReference type="EMBL" id="JABSTR010000003">
    <property type="protein sequence ID" value="KAH9365851.1"/>
    <property type="molecule type" value="Genomic_DNA"/>
</dbReference>
<evidence type="ECO:0000259" key="1">
    <source>
        <dbReference type="Pfam" id="PF21355"/>
    </source>
</evidence>
<dbReference type="SUPFAM" id="SSF49599">
    <property type="entry name" value="TRAF domain-like"/>
    <property type="match status" value="1"/>
</dbReference>
<sequence>MCAHLKSRCTALVLDTAPEAQPRAEDNKRRHFLEFDRKIDQRVHQLDAKLSLLSSEIASQSEKLVSLCHSNNNLKEALTEQIATASDQTVHRLDRNEVEIKALVAHDKTIEERVGQLDEKLAQLSLKSDSMGDTLTEICQNHTYLKKALTEQLERASGQTLDRFDRNEAEMRTVVANEKTIKERVGDVDAKLDQLSLESGCQRDRVAEVCQNVNNLKEALIEQFGVACSELKASCTKERESLMTAITSTLASVPCDPKTSQRVVTGYAALKEKALQQGWSDSMSDKVYLLRYALSWGIEFRKEGDGVYLYLCAQLHEGKEDDFLDWPFAKELKLSIIHPKTREERLLRETPDVSGTDRKYYCRPVGGSTGVLCFTKTRVGTSDIESGGYVEGDRLLVRLEVAL</sequence>
<dbReference type="InterPro" id="IPR008974">
    <property type="entry name" value="TRAF-like"/>
</dbReference>
<organism evidence="2 3">
    <name type="scientific">Haemaphysalis longicornis</name>
    <name type="common">Bush tick</name>
    <dbReference type="NCBI Taxonomy" id="44386"/>
    <lineage>
        <taxon>Eukaryota</taxon>
        <taxon>Metazoa</taxon>
        <taxon>Ecdysozoa</taxon>
        <taxon>Arthropoda</taxon>
        <taxon>Chelicerata</taxon>
        <taxon>Arachnida</taxon>
        <taxon>Acari</taxon>
        <taxon>Parasitiformes</taxon>
        <taxon>Ixodida</taxon>
        <taxon>Ixodoidea</taxon>
        <taxon>Ixodidae</taxon>
        <taxon>Haemaphysalinae</taxon>
        <taxon>Haemaphysalis</taxon>
    </lineage>
</organism>
<keyword evidence="3" id="KW-1185">Reference proteome</keyword>
<feature type="domain" description="TRAF1-6 MATH" evidence="1">
    <location>
        <begin position="302"/>
        <end position="398"/>
    </location>
</feature>
<dbReference type="VEuPathDB" id="VectorBase:HLOH_047228"/>
<accession>A0A9J6FSU5</accession>
<dbReference type="Pfam" id="PF21355">
    <property type="entry name" value="TRAF-mep_MATH"/>
    <property type="match status" value="1"/>
</dbReference>
<evidence type="ECO:0000313" key="2">
    <source>
        <dbReference type="EMBL" id="KAH9365851.1"/>
    </source>
</evidence>
<protein>
    <recommendedName>
        <fullName evidence="1">TRAF1-6 MATH domain-containing protein</fullName>
    </recommendedName>
</protein>